<feature type="domain" description="AMP-binding enzyme C-terminal" evidence="2">
    <location>
        <begin position="411"/>
        <end position="488"/>
    </location>
</feature>
<dbReference type="InterPro" id="IPR042099">
    <property type="entry name" value="ANL_N_sf"/>
</dbReference>
<dbReference type="Pfam" id="PF00501">
    <property type="entry name" value="AMP-binding"/>
    <property type="match status" value="1"/>
</dbReference>
<evidence type="ECO:0000313" key="4">
    <source>
        <dbReference type="Proteomes" id="UP001500571"/>
    </source>
</evidence>
<organism evidence="3 4">
    <name type="scientific">Nocardioides panacihumi</name>
    <dbReference type="NCBI Taxonomy" id="400774"/>
    <lineage>
        <taxon>Bacteria</taxon>
        <taxon>Bacillati</taxon>
        <taxon>Actinomycetota</taxon>
        <taxon>Actinomycetes</taxon>
        <taxon>Propionibacteriales</taxon>
        <taxon>Nocardioidaceae</taxon>
        <taxon>Nocardioides</taxon>
    </lineage>
</organism>
<proteinExistence type="predicted"/>
<dbReference type="Gene3D" id="3.30.300.30">
    <property type="match status" value="1"/>
</dbReference>
<comment type="caution">
    <text evidence="3">The sequence shown here is derived from an EMBL/GenBank/DDBJ whole genome shotgun (WGS) entry which is preliminary data.</text>
</comment>
<evidence type="ECO:0000259" key="1">
    <source>
        <dbReference type="Pfam" id="PF00501"/>
    </source>
</evidence>
<dbReference type="InterPro" id="IPR045851">
    <property type="entry name" value="AMP-bd_C_sf"/>
</dbReference>
<evidence type="ECO:0000259" key="2">
    <source>
        <dbReference type="Pfam" id="PF13193"/>
    </source>
</evidence>
<dbReference type="Proteomes" id="UP001500571">
    <property type="component" value="Unassembled WGS sequence"/>
</dbReference>
<sequence>MDLSLWAARQPDKAAVVAPTGEVITYAELEAESNRIAHLFRSLGLRRGDHIALLSENRLELFPVLWAAQRTGLLYTPVNWHLTAEEAAYVVENCGATVLVVSATLAELASALPPVEHRLSFGGTVPAYDALEERVATLPATPVPDQAEGCYMLYSSGTTGRPKGVLPALPDVPFGTGLRFDHLMQESFGFARDTVYLSPGPLYHAAPLGWSLGAIRAGGTTVIMNRFDPEEVLRLVEEQRVTHAQFVPTMFVRMLKLPDEVRDRYDLTSLRLVIHAAAPCPVAVKRAMIDWVGPILVEFYSGSEGNCFFMIDSATWLAHPGSVGRPVMGTVHVCDDAGTEVPPGEVGQLWFGDVAPFEYYRDPDKTKAAYDARGWSTLGDLGHVDPDGFVYLSDRRTDLILSGGVNIYPREIEDALVLHPLVADVAVIGIPDDEFGQRVHAVVTPAAGVAADRELEEDLTAHLRQRVAGFKVPRSFSFEEVPRLPSGKILRRVLLERYRSEGTIPAK</sequence>
<keyword evidence="4" id="KW-1185">Reference proteome</keyword>
<name>A0ABN2RLM1_9ACTN</name>
<dbReference type="EMBL" id="BAAAPB010000004">
    <property type="protein sequence ID" value="GAA1970769.1"/>
    <property type="molecule type" value="Genomic_DNA"/>
</dbReference>
<dbReference type="InterPro" id="IPR000873">
    <property type="entry name" value="AMP-dep_synth/lig_dom"/>
</dbReference>
<dbReference type="PROSITE" id="PS00455">
    <property type="entry name" value="AMP_BINDING"/>
    <property type="match status" value="1"/>
</dbReference>
<dbReference type="Pfam" id="PF13193">
    <property type="entry name" value="AMP-binding_C"/>
    <property type="match status" value="1"/>
</dbReference>
<evidence type="ECO:0000313" key="3">
    <source>
        <dbReference type="EMBL" id="GAA1970769.1"/>
    </source>
</evidence>
<gene>
    <name evidence="3" type="ORF">GCM10009798_34420</name>
</gene>
<dbReference type="RefSeq" id="WP_344046932.1">
    <property type="nucleotide sequence ID" value="NZ_BAAAPB010000004.1"/>
</dbReference>
<dbReference type="Gene3D" id="3.40.50.12780">
    <property type="entry name" value="N-terminal domain of ligase-like"/>
    <property type="match status" value="1"/>
</dbReference>
<dbReference type="InterPro" id="IPR025110">
    <property type="entry name" value="AMP-bd_C"/>
</dbReference>
<dbReference type="InterPro" id="IPR020845">
    <property type="entry name" value="AMP-binding_CS"/>
</dbReference>
<reference evidence="3 4" key="1">
    <citation type="journal article" date="2019" name="Int. J. Syst. Evol. Microbiol.">
        <title>The Global Catalogue of Microorganisms (GCM) 10K type strain sequencing project: providing services to taxonomists for standard genome sequencing and annotation.</title>
        <authorList>
            <consortium name="The Broad Institute Genomics Platform"/>
            <consortium name="The Broad Institute Genome Sequencing Center for Infectious Disease"/>
            <person name="Wu L."/>
            <person name="Ma J."/>
        </authorList>
    </citation>
    <scope>NUCLEOTIDE SEQUENCE [LARGE SCALE GENOMIC DNA]</scope>
    <source>
        <strain evidence="3 4">JCM 15309</strain>
    </source>
</reference>
<protein>
    <submittedName>
        <fullName evidence="3">Acyl-CoA synthetase</fullName>
    </submittedName>
</protein>
<dbReference type="SUPFAM" id="SSF56801">
    <property type="entry name" value="Acetyl-CoA synthetase-like"/>
    <property type="match status" value="1"/>
</dbReference>
<accession>A0ABN2RLM1</accession>
<feature type="domain" description="AMP-dependent synthetase/ligase" evidence="1">
    <location>
        <begin position="6"/>
        <end position="352"/>
    </location>
</feature>
<dbReference type="PANTHER" id="PTHR24096:SF323">
    <property type="entry name" value="BLR3536 PROTEIN"/>
    <property type="match status" value="1"/>
</dbReference>
<dbReference type="PANTHER" id="PTHR24096">
    <property type="entry name" value="LONG-CHAIN-FATTY-ACID--COA LIGASE"/>
    <property type="match status" value="1"/>
</dbReference>